<dbReference type="Proteomes" id="UP000310263">
    <property type="component" value="Unassembled WGS sequence"/>
</dbReference>
<comment type="cofactor">
    <cofactor evidence="6">
        <name>a divalent metal cation</name>
        <dbReference type="ChEBI" id="CHEBI:60240"/>
    </cofactor>
</comment>
<evidence type="ECO:0000313" key="9">
    <source>
        <dbReference type="Proteomes" id="UP000310263"/>
    </source>
</evidence>
<evidence type="ECO:0000256" key="2">
    <source>
        <dbReference type="ARBA" id="ARBA00022694"/>
    </source>
</evidence>
<organism evidence="8 9">
    <name type="scientific">Muricaecibacterium torontonense</name>
    <dbReference type="NCBI Taxonomy" id="3032871"/>
    <lineage>
        <taxon>Bacteria</taxon>
        <taxon>Bacillati</taxon>
        <taxon>Actinomycetota</taxon>
        <taxon>Coriobacteriia</taxon>
        <taxon>Coriobacteriales</taxon>
        <taxon>Atopobiaceae</taxon>
        <taxon>Muricaecibacterium</taxon>
    </lineage>
</organism>
<dbReference type="OrthoDB" id="144122at2"/>
<dbReference type="EMBL" id="SRYE01000005">
    <property type="protein sequence ID" value="TGY61427.1"/>
    <property type="molecule type" value="Genomic_DNA"/>
</dbReference>
<keyword evidence="9" id="KW-1185">Reference proteome</keyword>
<evidence type="ECO:0000256" key="1">
    <source>
        <dbReference type="ARBA" id="ARBA00022490"/>
    </source>
</evidence>
<dbReference type="InterPro" id="IPR002562">
    <property type="entry name" value="3'-5'_exonuclease_dom"/>
</dbReference>
<comment type="subcellular location">
    <subcellularLocation>
        <location evidence="6">Cytoplasm</location>
    </subcellularLocation>
</comment>
<dbReference type="InterPro" id="IPR051086">
    <property type="entry name" value="RNase_D-like"/>
</dbReference>
<keyword evidence="3 6" id="KW-0540">Nuclease</keyword>
<dbReference type="InterPro" id="IPR010997">
    <property type="entry name" value="HRDC-like_sf"/>
</dbReference>
<dbReference type="GO" id="GO:0042780">
    <property type="term" value="P:tRNA 3'-end processing"/>
    <property type="evidence" value="ECO:0007669"/>
    <property type="project" value="UniProtKB-UniRule"/>
</dbReference>
<dbReference type="InterPro" id="IPR044876">
    <property type="entry name" value="HRDC_dom_sf"/>
</dbReference>
<dbReference type="GO" id="GO:0005737">
    <property type="term" value="C:cytoplasm"/>
    <property type="evidence" value="ECO:0007669"/>
    <property type="project" value="UniProtKB-SubCell"/>
</dbReference>
<protein>
    <recommendedName>
        <fullName evidence="6">Ribonuclease D</fullName>
        <shortName evidence="6">RNase D</shortName>
        <ecNumber evidence="6">3.1.13.5</ecNumber>
    </recommendedName>
</protein>
<dbReference type="PANTHER" id="PTHR47649:SF1">
    <property type="entry name" value="RIBONUCLEASE D"/>
    <property type="match status" value="1"/>
</dbReference>
<dbReference type="AlphaFoldDB" id="A0A4S2EZE2"/>
<keyword evidence="1 6" id="KW-0963">Cytoplasm</keyword>
<reference evidence="8 9" key="1">
    <citation type="submission" date="2019-04" db="EMBL/GenBank/DDBJ databases">
        <title>Microbes associate with the intestines of laboratory mice.</title>
        <authorList>
            <person name="Navarre W."/>
            <person name="Wong E."/>
            <person name="Huang K."/>
            <person name="Tropini C."/>
            <person name="Ng K."/>
            <person name="Yu B."/>
        </authorList>
    </citation>
    <scope>NUCLEOTIDE SEQUENCE [LARGE SCALE GENOMIC DNA]</scope>
    <source>
        <strain evidence="8 9">NM07_P-09</strain>
    </source>
</reference>
<dbReference type="SMART" id="SM00474">
    <property type="entry name" value="35EXOc"/>
    <property type="match status" value="1"/>
</dbReference>
<dbReference type="Pfam" id="PF01612">
    <property type="entry name" value="DNA_pol_A_exo1"/>
    <property type="match status" value="1"/>
</dbReference>
<dbReference type="SMART" id="SM00341">
    <property type="entry name" value="HRDC"/>
    <property type="match status" value="1"/>
</dbReference>
<dbReference type="InterPro" id="IPR002121">
    <property type="entry name" value="HRDC_dom"/>
</dbReference>
<evidence type="ECO:0000313" key="8">
    <source>
        <dbReference type="EMBL" id="TGY61427.1"/>
    </source>
</evidence>
<dbReference type="GO" id="GO:0008408">
    <property type="term" value="F:3'-5' exonuclease activity"/>
    <property type="evidence" value="ECO:0007669"/>
    <property type="project" value="InterPro"/>
</dbReference>
<dbReference type="SUPFAM" id="SSF53098">
    <property type="entry name" value="Ribonuclease H-like"/>
    <property type="match status" value="1"/>
</dbReference>
<dbReference type="CDD" id="cd06142">
    <property type="entry name" value="RNaseD_exo"/>
    <property type="match status" value="1"/>
</dbReference>
<keyword evidence="2 6" id="KW-0819">tRNA processing</keyword>
<dbReference type="EC" id="3.1.13.5" evidence="6"/>
<dbReference type="PANTHER" id="PTHR47649">
    <property type="entry name" value="RIBONUCLEASE D"/>
    <property type="match status" value="1"/>
</dbReference>
<dbReference type="InterPro" id="IPR012337">
    <property type="entry name" value="RNaseH-like_sf"/>
</dbReference>
<evidence type="ECO:0000256" key="4">
    <source>
        <dbReference type="ARBA" id="ARBA00022801"/>
    </source>
</evidence>
<evidence type="ECO:0000256" key="3">
    <source>
        <dbReference type="ARBA" id="ARBA00022722"/>
    </source>
</evidence>
<keyword evidence="5 6" id="KW-0269">Exonuclease</keyword>
<evidence type="ECO:0000256" key="6">
    <source>
        <dbReference type="HAMAP-Rule" id="MF_01899"/>
    </source>
</evidence>
<dbReference type="RefSeq" id="WP_136013149.1">
    <property type="nucleotide sequence ID" value="NZ_SRYE01000005.1"/>
</dbReference>
<dbReference type="PROSITE" id="PS50967">
    <property type="entry name" value="HRDC"/>
    <property type="match status" value="1"/>
</dbReference>
<evidence type="ECO:0000256" key="5">
    <source>
        <dbReference type="ARBA" id="ARBA00022839"/>
    </source>
</evidence>
<comment type="function">
    <text evidence="6">Exonuclease involved in the 3' processing of various precursor tRNAs. Initiates hydrolysis at the 3'-terminus of an RNA molecule and releases 5'-mononucleotides.</text>
</comment>
<keyword evidence="4 6" id="KW-0378">Hydrolase</keyword>
<dbReference type="NCBIfam" id="TIGR01388">
    <property type="entry name" value="rnd"/>
    <property type="match status" value="1"/>
</dbReference>
<comment type="similarity">
    <text evidence="6">Belongs to the RNase D family.</text>
</comment>
<dbReference type="GO" id="GO:0000166">
    <property type="term" value="F:nucleotide binding"/>
    <property type="evidence" value="ECO:0007669"/>
    <property type="project" value="InterPro"/>
</dbReference>
<proteinExistence type="inferred from homology"/>
<comment type="caution">
    <text evidence="8">The sequence shown here is derived from an EMBL/GenBank/DDBJ whole genome shotgun (WGS) entry which is preliminary data.</text>
</comment>
<dbReference type="SUPFAM" id="SSF47819">
    <property type="entry name" value="HRDC-like"/>
    <property type="match status" value="2"/>
</dbReference>
<dbReference type="InterPro" id="IPR006292">
    <property type="entry name" value="RNase_D"/>
</dbReference>
<evidence type="ECO:0000259" key="7">
    <source>
        <dbReference type="PROSITE" id="PS50967"/>
    </source>
</evidence>
<accession>A0A4S2EZE2</accession>
<sequence>MLIDTPQQLSSFCERAASSPILAVDTEFLREKTYYPTPCLLQVGTAEEQAAIDVIRLKDLDLLEELLFDRTVPKVIHACSQDLEVFVRLFGKIPEPIFDTQVAAAYAGYRMQIGYGPLVEAICGIHLPKSQSLTDWSRRPLDPMQVGYAEDDVRYLPAVYKCLMDKLVELDRLSWVLPEMQALSVNEVGGHDPASAYLHVKRIGTLTRTQLAVARELAAWRERKAAKRNIPRKWLLSDEVVIEISKLMPTTVERLRSIRGVVGLSEKDAHAVIVAVGLGKKCKPVDLPPVPKHRRSTPEEECVVDLMHAYMRVISEHTGIAGPLMASRDDLLDFMKDPESTKLSEGWREEVLGKPLRNLLAGQVGLTVKDNHVELL</sequence>
<dbReference type="Pfam" id="PF00570">
    <property type="entry name" value="HRDC"/>
    <property type="match status" value="1"/>
</dbReference>
<dbReference type="InterPro" id="IPR036397">
    <property type="entry name" value="RNaseH_sf"/>
</dbReference>
<feature type="domain" description="HRDC" evidence="7">
    <location>
        <begin position="207"/>
        <end position="288"/>
    </location>
</feature>
<gene>
    <name evidence="6 8" type="primary">rnd</name>
    <name evidence="8" type="ORF">E5334_08460</name>
</gene>
<comment type="catalytic activity">
    <reaction evidence="6">
        <text>Exonucleolytic cleavage that removes extra residues from the 3'-terminus of tRNA to produce 5'-mononucleotides.</text>
        <dbReference type="EC" id="3.1.13.5"/>
    </reaction>
</comment>
<name>A0A4S2EZE2_9ACTN</name>
<dbReference type="GO" id="GO:0033890">
    <property type="term" value="F:ribonuclease D activity"/>
    <property type="evidence" value="ECO:0007669"/>
    <property type="project" value="UniProtKB-UniRule"/>
</dbReference>
<dbReference type="HAMAP" id="MF_01899">
    <property type="entry name" value="RNase_D"/>
    <property type="match status" value="1"/>
</dbReference>
<dbReference type="GO" id="GO:0003676">
    <property type="term" value="F:nucleic acid binding"/>
    <property type="evidence" value="ECO:0007669"/>
    <property type="project" value="InterPro"/>
</dbReference>
<dbReference type="Gene3D" id="3.30.420.10">
    <property type="entry name" value="Ribonuclease H-like superfamily/Ribonuclease H"/>
    <property type="match status" value="1"/>
</dbReference>
<dbReference type="Gene3D" id="1.10.150.80">
    <property type="entry name" value="HRDC domain"/>
    <property type="match status" value="1"/>
</dbReference>